<keyword evidence="3" id="KW-0325">Glycoprotein</keyword>
<evidence type="ECO:0000256" key="5">
    <source>
        <dbReference type="SAM" id="Phobius"/>
    </source>
</evidence>
<keyword evidence="8" id="KW-1185">Reference proteome</keyword>
<dbReference type="PIRSF" id="PIRSF038122">
    <property type="entry name" value="COBRA"/>
    <property type="match status" value="1"/>
</dbReference>
<protein>
    <recommendedName>
        <fullName evidence="4">COBRA-like protein</fullName>
    </recommendedName>
</protein>
<dbReference type="PANTHER" id="PTHR31673">
    <property type="entry name" value="PROTEIN COBRA"/>
    <property type="match status" value="1"/>
</dbReference>
<dbReference type="AlphaFoldDB" id="A0A835M4D3"/>
<evidence type="ECO:0000259" key="6">
    <source>
        <dbReference type="Pfam" id="PF25079"/>
    </source>
</evidence>
<keyword evidence="5" id="KW-0812">Transmembrane</keyword>
<dbReference type="GO" id="GO:0005886">
    <property type="term" value="C:plasma membrane"/>
    <property type="evidence" value="ECO:0007669"/>
    <property type="project" value="TreeGrafter"/>
</dbReference>
<dbReference type="GO" id="GO:0052324">
    <property type="term" value="P:plant-type cell wall cellulose biosynthetic process"/>
    <property type="evidence" value="ECO:0007669"/>
    <property type="project" value="TreeGrafter"/>
</dbReference>
<dbReference type="OrthoDB" id="1554693at2759"/>
<accession>A0A835M4D3</accession>
<dbReference type="Pfam" id="PF25079">
    <property type="entry name" value="COB_C"/>
    <property type="match status" value="1"/>
</dbReference>
<evidence type="ECO:0000256" key="1">
    <source>
        <dbReference type="ARBA" id="ARBA00005507"/>
    </source>
</evidence>
<comment type="caution">
    <text evidence="7">The sequence shown here is derived from an EMBL/GenBank/DDBJ whole genome shotgun (WGS) entry which is preliminary data.</text>
</comment>
<keyword evidence="5" id="KW-1133">Transmembrane helix</keyword>
<dbReference type="Proteomes" id="UP000631114">
    <property type="component" value="Unassembled WGS sequence"/>
</dbReference>
<feature type="transmembrane region" description="Helical" evidence="5">
    <location>
        <begin position="12"/>
        <end position="30"/>
    </location>
</feature>
<keyword evidence="2" id="KW-0732">Signal</keyword>
<evidence type="ECO:0000256" key="3">
    <source>
        <dbReference type="ARBA" id="ARBA00023180"/>
    </source>
</evidence>
<evidence type="ECO:0000256" key="4">
    <source>
        <dbReference type="PIRNR" id="PIRNR038122"/>
    </source>
</evidence>
<dbReference type="PANTHER" id="PTHR31673:SF41">
    <property type="entry name" value="COBRA-LIKE PROTEIN"/>
    <property type="match status" value="1"/>
</dbReference>
<evidence type="ECO:0000313" key="7">
    <source>
        <dbReference type="EMBL" id="KAF9619193.1"/>
    </source>
</evidence>
<evidence type="ECO:0000313" key="8">
    <source>
        <dbReference type="Proteomes" id="UP000631114"/>
    </source>
</evidence>
<keyword evidence="5" id="KW-0472">Membrane</keyword>
<sequence>MGLAMQSGHYLLVHIAMILWIQMGISQLLLTSINGQQMGIWNSSDIVSKCLQARVTIQNYYQYRHVDKPGWQLGWTWASNEIIWSMNGAFATRQGNCSSFKEDPIPHSCQRNPVIADLTPEAPGESQSENCCHDGLLSAWAIEPSKSFSSFEIKVGNLNNNSSGFMPQNLTIMAPGPGYTCGPLADFKPTIYPVIGGRREQQAFIRLLLHAPLALADAKLRATVFLHALGMVFSFRSVLAYNSNGNISLISSCAVSFCQDFSLLQADPTNLENRMMCTDHMCPIRVHWHVKINYRDNWRIKLTVSNYNYGRNYSSWNLVVQHPGLSMSPSVYSFNSTLLQTYGFADEVALFWGLSSVNEMLLQASDVQEGSVSTEILMGKKAELFTFSNGWALPRTIYFNGENCQMPPPDSFPMLPNSSCNWQPSSYPFHLLIALIYLTLNK</sequence>
<comment type="similarity">
    <text evidence="1 4">Belongs to the COBRA family.</text>
</comment>
<dbReference type="EMBL" id="JADFTS010000002">
    <property type="protein sequence ID" value="KAF9619193.1"/>
    <property type="molecule type" value="Genomic_DNA"/>
</dbReference>
<evidence type="ECO:0000256" key="2">
    <source>
        <dbReference type="ARBA" id="ARBA00022729"/>
    </source>
</evidence>
<dbReference type="GO" id="GO:0010215">
    <property type="term" value="P:cellulose microfibril organization"/>
    <property type="evidence" value="ECO:0007669"/>
    <property type="project" value="InterPro"/>
</dbReference>
<reference evidence="7 8" key="1">
    <citation type="submission" date="2020-10" db="EMBL/GenBank/DDBJ databases">
        <title>The Coptis chinensis genome and diversification of protoberbering-type alkaloids.</title>
        <authorList>
            <person name="Wang B."/>
            <person name="Shu S."/>
            <person name="Song C."/>
            <person name="Liu Y."/>
        </authorList>
    </citation>
    <scope>NUCLEOTIDE SEQUENCE [LARGE SCALE GENOMIC DNA]</scope>
    <source>
        <strain evidence="7">HL-2020</strain>
        <tissue evidence="7">Leaf</tissue>
    </source>
</reference>
<dbReference type="Pfam" id="PF04833">
    <property type="entry name" value="COBRA"/>
    <property type="match status" value="1"/>
</dbReference>
<gene>
    <name evidence="7" type="ORF">IFM89_005747</name>
</gene>
<dbReference type="InterPro" id="IPR056900">
    <property type="entry name" value="COB_C"/>
</dbReference>
<dbReference type="InterPro" id="IPR006918">
    <property type="entry name" value="COBRA_pln"/>
</dbReference>
<name>A0A835M4D3_9MAGN</name>
<feature type="domain" description="COBRA C-terminal" evidence="6">
    <location>
        <begin position="268"/>
        <end position="413"/>
    </location>
</feature>
<proteinExistence type="inferred from homology"/>
<organism evidence="7 8">
    <name type="scientific">Coptis chinensis</name>
    <dbReference type="NCBI Taxonomy" id="261450"/>
    <lineage>
        <taxon>Eukaryota</taxon>
        <taxon>Viridiplantae</taxon>
        <taxon>Streptophyta</taxon>
        <taxon>Embryophyta</taxon>
        <taxon>Tracheophyta</taxon>
        <taxon>Spermatophyta</taxon>
        <taxon>Magnoliopsida</taxon>
        <taxon>Ranunculales</taxon>
        <taxon>Ranunculaceae</taxon>
        <taxon>Coptidoideae</taxon>
        <taxon>Coptis</taxon>
    </lineage>
</organism>